<dbReference type="FunFam" id="2.130.10.10:FF:001143">
    <property type="entry name" value="Pre-mRNA-splicing factor rse-1, putative"/>
    <property type="match status" value="1"/>
</dbReference>
<comment type="subcellular location">
    <subcellularLocation>
        <location evidence="1">Nucleus</location>
    </subcellularLocation>
</comment>
<dbReference type="Gene3D" id="1.10.150.910">
    <property type="match status" value="1"/>
</dbReference>
<dbReference type="GO" id="GO:0008380">
    <property type="term" value="P:RNA splicing"/>
    <property type="evidence" value="ECO:0007669"/>
    <property type="project" value="UniProtKB-KW"/>
</dbReference>
<evidence type="ECO:0000313" key="10">
    <source>
        <dbReference type="Proteomes" id="UP000046395"/>
    </source>
</evidence>
<evidence type="ECO:0000256" key="5">
    <source>
        <dbReference type="ARBA" id="ARBA00023242"/>
    </source>
</evidence>
<accession>A0A5S6QBT0</accession>
<dbReference type="WBParaSite" id="TMUE_1000004550.1">
    <property type="protein sequence ID" value="TMUE_1000004550.1"/>
    <property type="gene ID" value="WBGene00293433"/>
</dbReference>
<keyword evidence="5" id="KW-0539">Nucleus</keyword>
<protein>
    <submittedName>
        <fullName evidence="11">CPSF_A domain-containing protein</fullName>
    </submittedName>
</protein>
<evidence type="ECO:0000313" key="11">
    <source>
        <dbReference type="WBParaSite" id="TMUE_1000004550.1"/>
    </source>
</evidence>
<evidence type="ECO:0000259" key="7">
    <source>
        <dbReference type="Pfam" id="PF03178"/>
    </source>
</evidence>
<dbReference type="InterPro" id="IPR036322">
    <property type="entry name" value="WD40_repeat_dom_sf"/>
</dbReference>
<dbReference type="InterPro" id="IPR004871">
    <property type="entry name" value="RSE1/DDB1/CPSF1_C"/>
</dbReference>
<dbReference type="InterPro" id="IPR058543">
    <property type="entry name" value="Beta-prop_RSE1/DDB1/CPSF1_2nd"/>
</dbReference>
<dbReference type="AlphaFoldDB" id="A0A5S6QBT0"/>
<dbReference type="GO" id="GO:0005681">
    <property type="term" value="C:spliceosomal complex"/>
    <property type="evidence" value="ECO:0007669"/>
    <property type="project" value="UniProtKB-KW"/>
</dbReference>
<dbReference type="FunFam" id="1.10.150.910:FF:000002">
    <property type="entry name" value="Splicing factor 3B subunit 3"/>
    <property type="match status" value="1"/>
</dbReference>
<keyword evidence="3" id="KW-0747">Spliceosome</keyword>
<feature type="domain" description="RSE1/DDB1/CPSF1 C-terminal" evidence="7">
    <location>
        <begin position="903"/>
        <end position="1223"/>
    </location>
</feature>
<dbReference type="InterPro" id="IPR018846">
    <property type="entry name" value="Beta-prop_RSE1/DDB1/CPSF1_1st"/>
</dbReference>
<dbReference type="STRING" id="70415.A0A5S6QBT0"/>
<evidence type="ECO:0000259" key="9">
    <source>
        <dbReference type="Pfam" id="PF23726"/>
    </source>
</evidence>
<sequence length="1257" mass="140335">MLSGKLAQPRFPRCLPWIFQQRTSLGIHFTLRILLLYSPWYLLFTHASLLSKWHCFPGVNGRDASVSSDAPKAQTEVVVGHGHVLELLRVDVTTGRMTTLISVEVFGIIRSLICFRLTGSAKDYVVVGSDSGRICILEYDTARNAFNRVHQETFGKSGCRRVVPGQYLTVDPRGRAIMIGAPEKQKLVYIMNRDSSARLTISSPLEAHKTQSICFAMVGVDVGYENPLFASLEVDYEEADSDPTGEAALKAVQTLTFYELDLGLNHVVRKYAEPLEHFGNHLIAVPGGAEGPSGVLVCCENYILYKNLGEQQDIQISLPRRRSDAEDPERTTLVVCSASHKTKSMFFFLVQTEQGDVFKLTLETVEDIVTEMKIKYFDTLPVANSMCLLKTGFLFVAAEFGNHYLYQIARLGDDEDDDEIEFSSLMPLEEGETFYFTPRELRNLIQVHEILSLAPILSCEIADLAFEDTPQIYAACGRGPMSSLKVLRHGLEVIEMAISELPGNPNAVWTVRRNVDDENDAYIVVSFVNATLVLSIGDTVEEVTDSGFLGTTSTLCCALLGTDSLVQIFPEGIRHIQGDRRVNEWKVPSRRVIANCTVNRKQVLIALNGGEIVYFEMDESGQLNEFTERKEMSCEIVSMALADVPPGEVRCRFLAVALTDHSVRIVSLDPSDCLASLYMQALPALGTSLCIASSGSQDSYAGSLFLNAGLENGVLLRTVVDNVTGELRDTRTRYLGTKPVKLFKVRLQSESAVLAISSRSWLLYHYQNRYHLTPIRYLQLESAASFSSDQCPEGFVVIAANSLRILMIDKLGTIFNYTSHQLSRTPRRFAVHSESLNIMLIETDHNAFTDRVLESKKKEMEEAIIALGQEDSTLDVEMFRKLCQKELPPEQFGSPRAGIGMWASVVRVLSPVDGRTLQVVPFEQNEAAISLAIVQFASQPDAHFLLVGMAINPELRPRKVQGGCIYTFLISPAGDRLDYVHRTIVEEAVTSITSFRGRVLVGVGKALRIYEFGKKKLLRKCENRHVPHMVTNILAMGSRVFVCDVQESVLFFRYKTNENQLILFADDTFQRYCTCCCLLDFDTIAVGDKFGNLSILRLPPGTVDDVQEDPTGIRALWDKGVLNGASQKCELIAFFFVGECITCLQKTTLITGSSDILIYTTISGTIGAFAPFSAQEDFELFSHLEMHMRSHFPPLCGRDHLSYRSFYGPVKGVVDGDLCEQFSLLENYKQKEISEDLDRTTTEVSKKLEDIRTRYAF</sequence>
<dbReference type="Pfam" id="PF03178">
    <property type="entry name" value="CPSF_A"/>
    <property type="match status" value="1"/>
</dbReference>
<dbReference type="GO" id="GO:0003676">
    <property type="term" value="F:nucleic acid binding"/>
    <property type="evidence" value="ECO:0007669"/>
    <property type="project" value="InterPro"/>
</dbReference>
<dbReference type="SUPFAM" id="SSF50978">
    <property type="entry name" value="WD40 repeat-like"/>
    <property type="match status" value="1"/>
</dbReference>
<keyword evidence="4" id="KW-0508">mRNA splicing</keyword>
<feature type="domain" description="RSE1/DDB1/CPSF1 second beta-propeller" evidence="9">
    <location>
        <begin position="495"/>
        <end position="807"/>
    </location>
</feature>
<dbReference type="Gene3D" id="2.130.10.10">
    <property type="entry name" value="YVTN repeat-like/Quinoprotein amine dehydrogenase"/>
    <property type="match status" value="3"/>
</dbReference>
<reference evidence="11" key="1">
    <citation type="submission" date="2019-12" db="UniProtKB">
        <authorList>
            <consortium name="WormBaseParasite"/>
        </authorList>
    </citation>
    <scope>IDENTIFICATION</scope>
</reference>
<evidence type="ECO:0000256" key="6">
    <source>
        <dbReference type="ARBA" id="ARBA00038266"/>
    </source>
</evidence>
<comment type="similarity">
    <text evidence="6">Belongs to the RSE1 family.</text>
</comment>
<keyword evidence="10" id="KW-1185">Reference proteome</keyword>
<dbReference type="Pfam" id="PF23726">
    <property type="entry name" value="Beta-prop_RSE1_2nd"/>
    <property type="match status" value="1"/>
</dbReference>
<dbReference type="GO" id="GO:0006397">
    <property type="term" value="P:mRNA processing"/>
    <property type="evidence" value="ECO:0007669"/>
    <property type="project" value="UniProtKB-KW"/>
</dbReference>
<name>A0A5S6QBT0_TRIMR</name>
<feature type="domain" description="RSE1/DDB1/CPSF1 first beta-propeller" evidence="8">
    <location>
        <begin position="72"/>
        <end position="421"/>
    </location>
</feature>
<keyword evidence="2" id="KW-0507">mRNA processing</keyword>
<proteinExistence type="inferred from homology"/>
<dbReference type="Pfam" id="PF10433">
    <property type="entry name" value="Beta-prop_RSE1_1st"/>
    <property type="match status" value="1"/>
</dbReference>
<dbReference type="Proteomes" id="UP000046395">
    <property type="component" value="Unassembled WGS sequence"/>
</dbReference>
<evidence type="ECO:0000256" key="2">
    <source>
        <dbReference type="ARBA" id="ARBA00022664"/>
    </source>
</evidence>
<evidence type="ECO:0000256" key="3">
    <source>
        <dbReference type="ARBA" id="ARBA00022728"/>
    </source>
</evidence>
<dbReference type="FunFam" id="2.130.10.10:FF:000031">
    <property type="entry name" value="Splicing factor 3b subunit 3"/>
    <property type="match status" value="1"/>
</dbReference>
<dbReference type="InterPro" id="IPR015943">
    <property type="entry name" value="WD40/YVTN_repeat-like_dom_sf"/>
</dbReference>
<dbReference type="InterPro" id="IPR050358">
    <property type="entry name" value="RSE1/DDB1/CFT1"/>
</dbReference>
<evidence type="ECO:0000256" key="1">
    <source>
        <dbReference type="ARBA" id="ARBA00004123"/>
    </source>
</evidence>
<evidence type="ECO:0000256" key="4">
    <source>
        <dbReference type="ARBA" id="ARBA00023187"/>
    </source>
</evidence>
<evidence type="ECO:0000259" key="8">
    <source>
        <dbReference type="Pfam" id="PF10433"/>
    </source>
</evidence>
<dbReference type="PANTHER" id="PTHR10644">
    <property type="entry name" value="DNA REPAIR/RNA PROCESSING CPSF FAMILY"/>
    <property type="match status" value="1"/>
</dbReference>
<organism evidence="10 11">
    <name type="scientific">Trichuris muris</name>
    <name type="common">Mouse whipworm</name>
    <dbReference type="NCBI Taxonomy" id="70415"/>
    <lineage>
        <taxon>Eukaryota</taxon>
        <taxon>Metazoa</taxon>
        <taxon>Ecdysozoa</taxon>
        <taxon>Nematoda</taxon>
        <taxon>Enoplea</taxon>
        <taxon>Dorylaimia</taxon>
        <taxon>Trichinellida</taxon>
        <taxon>Trichuridae</taxon>
        <taxon>Trichuris</taxon>
    </lineage>
</organism>